<dbReference type="InterPro" id="IPR008334">
    <property type="entry name" value="5'-Nucleotdase_C"/>
</dbReference>
<evidence type="ECO:0000259" key="6">
    <source>
        <dbReference type="Pfam" id="PF00149"/>
    </source>
</evidence>
<evidence type="ECO:0000259" key="7">
    <source>
        <dbReference type="Pfam" id="PF02872"/>
    </source>
</evidence>
<dbReference type="PANTHER" id="PTHR11575">
    <property type="entry name" value="5'-NUCLEOTIDASE-RELATED"/>
    <property type="match status" value="1"/>
</dbReference>
<dbReference type="Gene3D" id="3.90.780.10">
    <property type="entry name" value="5'-Nucleotidase, C-terminal domain"/>
    <property type="match status" value="1"/>
</dbReference>
<dbReference type="KEGG" id="fhl:OE105_10495"/>
<feature type="region of interest" description="Disordered" evidence="5">
    <location>
        <begin position="520"/>
        <end position="541"/>
    </location>
</feature>
<dbReference type="Pfam" id="PF02872">
    <property type="entry name" value="5_nucleotid_C"/>
    <property type="match status" value="1"/>
</dbReference>
<dbReference type="InterPro" id="IPR004843">
    <property type="entry name" value="Calcineurin-like_PHP"/>
</dbReference>
<dbReference type="InterPro" id="IPR006179">
    <property type="entry name" value="5_nucleotidase/apyrase"/>
</dbReference>
<dbReference type="AlphaFoldDB" id="A0A9E8RY97"/>
<evidence type="ECO:0000256" key="4">
    <source>
        <dbReference type="RuleBase" id="RU362119"/>
    </source>
</evidence>
<feature type="domain" description="5'-Nucleotidase C-terminal" evidence="7">
    <location>
        <begin position="328"/>
        <end position="490"/>
    </location>
</feature>
<evidence type="ECO:0000313" key="9">
    <source>
        <dbReference type="Proteomes" id="UP001164726"/>
    </source>
</evidence>
<accession>A0A9E8RY97</accession>
<feature type="domain" description="Calcineurin-like phosphoesterase" evidence="6">
    <location>
        <begin position="40"/>
        <end position="249"/>
    </location>
</feature>
<dbReference type="PROSITE" id="PS00785">
    <property type="entry name" value="5_NUCLEOTIDASE_1"/>
    <property type="match status" value="1"/>
</dbReference>
<dbReference type="InterPro" id="IPR029052">
    <property type="entry name" value="Metallo-depent_PP-like"/>
</dbReference>
<dbReference type="EMBL" id="CP106877">
    <property type="protein sequence ID" value="WAA12003.1"/>
    <property type="molecule type" value="Genomic_DNA"/>
</dbReference>
<organism evidence="8 9">
    <name type="scientific">Fervidibacillus halotolerans</name>
    <dbReference type="NCBI Taxonomy" id="2980027"/>
    <lineage>
        <taxon>Bacteria</taxon>
        <taxon>Bacillati</taxon>
        <taxon>Bacillota</taxon>
        <taxon>Bacilli</taxon>
        <taxon>Bacillales</taxon>
        <taxon>Bacillaceae</taxon>
        <taxon>Fervidibacillus</taxon>
    </lineage>
</organism>
<dbReference type="GO" id="GO:0000166">
    <property type="term" value="F:nucleotide binding"/>
    <property type="evidence" value="ECO:0007669"/>
    <property type="project" value="UniProtKB-KW"/>
</dbReference>
<dbReference type="GO" id="GO:0009166">
    <property type="term" value="P:nucleotide catabolic process"/>
    <property type="evidence" value="ECO:0007669"/>
    <property type="project" value="InterPro"/>
</dbReference>
<keyword evidence="9" id="KW-1185">Reference proteome</keyword>
<dbReference type="RefSeq" id="WP_275420130.1">
    <property type="nucleotide sequence ID" value="NZ_CP106877.1"/>
</dbReference>
<reference evidence="8" key="1">
    <citation type="submission" date="2022-09" db="EMBL/GenBank/DDBJ databases">
        <title>Complete Genomes of Fervidibacillus albus and Fervidibacillus halotolerans isolated from tidal flat sediments.</title>
        <authorList>
            <person name="Kwon K.K."/>
            <person name="Yang S.-H."/>
            <person name="Park M.J."/>
            <person name="Oh H.-M."/>
        </authorList>
    </citation>
    <scope>NUCLEOTIDE SEQUENCE</scope>
    <source>
        <strain evidence="8">MEBiC13594</strain>
    </source>
</reference>
<sequence>MNRLKKLVIHFVWIIIMFWIVPEPSFADQPNQSQSSFSITILHTNDSHGHIEQFPLLATVVKQYRRQDQPTLLLHAGDVFTGTLFFTAYKGKADVEFMNNIGYDGMTIGNHEFDLESETLADFITEAKFPMITSNIDFSKDETFQRLFTREIKKQAKGGKIYPAIIQTVEGEEIGIIGVTTEQTPHISNPHPAIHFLQGKKQVADTVERLELAGINKIILLSHLGLKADKKIAKQIDGIDCIIGGHSHSQVKNPIFIKKDEPTVIVQAGEYLEHVGVLQVSFNEKGVLTDYEGHLIKLDEKQLEKDPKLTRLLKKYEQGIEPLANTKVGKTTVHLQGNRRKVRTRETNLGNLIADSFLWKAKQQDPKTEIALINAGSIRTSIPMGTITVAEIRNVLPFGSELVLLEIKGKDLVDVLESSVGKYPNESGEFLHISGMRFSFHPKREAGSRIEKVEIKNQQGKFQPLDPEQTYHLVTTEYLAKGKEGYDTFAKYQADGKIKKLHVKDYDALTDYVRERGTVSPKKEGRISTTTNGKKRYIPLK</sequence>
<dbReference type="SUPFAM" id="SSF56300">
    <property type="entry name" value="Metallo-dependent phosphatases"/>
    <property type="match status" value="1"/>
</dbReference>
<dbReference type="GO" id="GO:0016788">
    <property type="term" value="F:hydrolase activity, acting on ester bonds"/>
    <property type="evidence" value="ECO:0007669"/>
    <property type="project" value="InterPro"/>
</dbReference>
<dbReference type="SUPFAM" id="SSF55816">
    <property type="entry name" value="5'-nucleotidase (syn. UDP-sugar hydrolase), C-terminal domain"/>
    <property type="match status" value="1"/>
</dbReference>
<dbReference type="InterPro" id="IPR006146">
    <property type="entry name" value="5'-Nucleotdase_CS"/>
</dbReference>
<evidence type="ECO:0000256" key="3">
    <source>
        <dbReference type="ARBA" id="ARBA00022729"/>
    </source>
</evidence>
<evidence type="ECO:0000256" key="5">
    <source>
        <dbReference type="SAM" id="MobiDB-lite"/>
    </source>
</evidence>
<dbReference type="Gene3D" id="3.60.21.10">
    <property type="match status" value="1"/>
</dbReference>
<keyword evidence="2" id="KW-0964">Secreted</keyword>
<protein>
    <submittedName>
        <fullName evidence="8">5'-nucleotidase C-terminal domain-containing protein</fullName>
    </submittedName>
</protein>
<dbReference type="Pfam" id="PF00149">
    <property type="entry name" value="Metallophos"/>
    <property type="match status" value="1"/>
</dbReference>
<dbReference type="GO" id="GO:0046872">
    <property type="term" value="F:metal ion binding"/>
    <property type="evidence" value="ECO:0007669"/>
    <property type="project" value="InterPro"/>
</dbReference>
<comment type="similarity">
    <text evidence="4">Belongs to the 5'-nucleotidase family.</text>
</comment>
<evidence type="ECO:0000313" key="8">
    <source>
        <dbReference type="EMBL" id="WAA12003.1"/>
    </source>
</evidence>
<keyword evidence="4" id="KW-0378">Hydrolase</keyword>
<dbReference type="Proteomes" id="UP001164726">
    <property type="component" value="Chromosome"/>
</dbReference>
<dbReference type="GO" id="GO:0005576">
    <property type="term" value="C:extracellular region"/>
    <property type="evidence" value="ECO:0007669"/>
    <property type="project" value="UniProtKB-SubCell"/>
</dbReference>
<keyword evidence="4" id="KW-0547">Nucleotide-binding</keyword>
<evidence type="ECO:0000256" key="2">
    <source>
        <dbReference type="ARBA" id="ARBA00022525"/>
    </source>
</evidence>
<dbReference type="PROSITE" id="PS00786">
    <property type="entry name" value="5_NUCLEOTIDASE_2"/>
    <property type="match status" value="1"/>
</dbReference>
<comment type="subcellular location">
    <subcellularLocation>
        <location evidence="1">Secreted</location>
    </subcellularLocation>
</comment>
<gene>
    <name evidence="8" type="ORF">OE105_10495</name>
</gene>
<keyword evidence="3" id="KW-0732">Signal</keyword>
<name>A0A9E8RY97_9BACI</name>
<dbReference type="PRINTS" id="PR01607">
    <property type="entry name" value="APYRASEFAMLY"/>
</dbReference>
<dbReference type="PANTHER" id="PTHR11575:SF24">
    <property type="entry name" value="5'-NUCLEOTIDASE"/>
    <property type="match status" value="1"/>
</dbReference>
<dbReference type="InterPro" id="IPR036907">
    <property type="entry name" value="5'-Nucleotdase_C_sf"/>
</dbReference>
<evidence type="ECO:0000256" key="1">
    <source>
        <dbReference type="ARBA" id="ARBA00004613"/>
    </source>
</evidence>
<dbReference type="FunFam" id="3.90.780.10:FF:000004">
    <property type="entry name" value="UDP-sugar hydrolase, putative"/>
    <property type="match status" value="1"/>
</dbReference>
<proteinExistence type="inferred from homology"/>